<gene>
    <name evidence="2" type="ORF">C4520_09360</name>
</gene>
<dbReference type="CDD" id="cd05271">
    <property type="entry name" value="NDUFA9_like_SDR_a"/>
    <property type="match status" value="1"/>
</dbReference>
<dbReference type="Pfam" id="PF01370">
    <property type="entry name" value="Epimerase"/>
    <property type="match status" value="1"/>
</dbReference>
<accession>A0A3A4NX66</accession>
<dbReference type="InterPro" id="IPR051207">
    <property type="entry name" value="ComplexI_NDUFA9_subunit"/>
</dbReference>
<evidence type="ECO:0000313" key="3">
    <source>
        <dbReference type="Proteomes" id="UP000265882"/>
    </source>
</evidence>
<name>A0A3A4NX66_ABYX5</name>
<dbReference type="PANTHER" id="PTHR12126">
    <property type="entry name" value="NADH-UBIQUINONE OXIDOREDUCTASE 39 KDA SUBUNIT-RELATED"/>
    <property type="match status" value="1"/>
</dbReference>
<dbReference type="InterPro" id="IPR036291">
    <property type="entry name" value="NAD(P)-bd_dom_sf"/>
</dbReference>
<dbReference type="GO" id="GO:0044877">
    <property type="term" value="F:protein-containing complex binding"/>
    <property type="evidence" value="ECO:0007669"/>
    <property type="project" value="TreeGrafter"/>
</dbReference>
<proteinExistence type="predicted"/>
<sequence>MNIFISGGTGFIGSHSAARLIDAGHHVRLLSPKGPGHAQGLPQEHAEFVGGDLLDPDSLKGKMDGVDVAVNFVGIIVEVGEATFERVHVHGLHNLLWEAKRAGVKRFVHISALGTSDRPVSEYFRTKWQAEQLIKNSGIPYVILRPSLVFGPEDKFFNMLKPMLYLPIVPVAGGGKTRFQPIYVEDIASCIVASVEQEKPLNGIWEIAGPDQFTFDEMLDQMADVMGKAHRLKLHIPMPVMMLVARVVEKLFPKPFVTTDQLKMLSLDNATAENSLTDVFGVQPHVFRDTLRKYWGT</sequence>
<dbReference type="AlphaFoldDB" id="A0A3A4NX66"/>
<organism evidence="2 3">
    <name type="scientific">Abyssobacteria bacterium (strain SURF_5)</name>
    <dbReference type="NCBI Taxonomy" id="2093360"/>
    <lineage>
        <taxon>Bacteria</taxon>
        <taxon>Pseudomonadati</taxon>
        <taxon>Candidatus Hydrogenedentota</taxon>
        <taxon>Candidatus Abyssobacteria</taxon>
    </lineage>
</organism>
<dbReference type="Proteomes" id="UP000265882">
    <property type="component" value="Unassembled WGS sequence"/>
</dbReference>
<dbReference type="EMBL" id="QZKU01000065">
    <property type="protein sequence ID" value="RJP21720.1"/>
    <property type="molecule type" value="Genomic_DNA"/>
</dbReference>
<protein>
    <submittedName>
        <fullName evidence="2">Complex I NDUFA9 subunit family protein</fullName>
    </submittedName>
</protein>
<dbReference type="PANTHER" id="PTHR12126:SF11">
    <property type="entry name" value="NADH DEHYDROGENASE [UBIQUINONE] 1 ALPHA SUBCOMPLEX SUBUNIT 9, MITOCHONDRIAL"/>
    <property type="match status" value="1"/>
</dbReference>
<evidence type="ECO:0000259" key="1">
    <source>
        <dbReference type="Pfam" id="PF01370"/>
    </source>
</evidence>
<feature type="domain" description="NAD-dependent epimerase/dehydratase" evidence="1">
    <location>
        <begin position="3"/>
        <end position="207"/>
    </location>
</feature>
<dbReference type="SUPFAM" id="SSF51735">
    <property type="entry name" value="NAD(P)-binding Rossmann-fold domains"/>
    <property type="match status" value="1"/>
</dbReference>
<dbReference type="InterPro" id="IPR001509">
    <property type="entry name" value="Epimerase_deHydtase"/>
</dbReference>
<comment type="caution">
    <text evidence="2">The sequence shown here is derived from an EMBL/GenBank/DDBJ whole genome shotgun (WGS) entry which is preliminary data.</text>
</comment>
<reference evidence="2 3" key="1">
    <citation type="journal article" date="2017" name="ISME J.">
        <title>Energy and carbon metabolisms in a deep terrestrial subsurface fluid microbial community.</title>
        <authorList>
            <person name="Momper L."/>
            <person name="Jungbluth S.P."/>
            <person name="Lee M.D."/>
            <person name="Amend J.P."/>
        </authorList>
    </citation>
    <scope>NUCLEOTIDE SEQUENCE [LARGE SCALE GENOMIC DNA]</scope>
    <source>
        <strain evidence="2">SURF_5</strain>
    </source>
</reference>
<evidence type="ECO:0000313" key="2">
    <source>
        <dbReference type="EMBL" id="RJP21720.1"/>
    </source>
</evidence>
<dbReference type="Gene3D" id="3.40.50.720">
    <property type="entry name" value="NAD(P)-binding Rossmann-like Domain"/>
    <property type="match status" value="1"/>
</dbReference>